<keyword evidence="3" id="KW-1185">Reference proteome</keyword>
<dbReference type="Proteomes" id="UP001153069">
    <property type="component" value="Unassembled WGS sequence"/>
</dbReference>
<name>A0A9N8EAX5_9STRA</name>
<evidence type="ECO:0000313" key="3">
    <source>
        <dbReference type="Proteomes" id="UP001153069"/>
    </source>
</evidence>
<sequence length="287" mass="32561">MDKNNKAAQQRDSSGNSDHSWRPTSVKLTVATSLEDDTPIQVNLIETMEHKDKGDGYKHNVKNSPSLSAYWLPSKFNHASSEFIKKHLMPHFGVSCLHAGFKIKNKGWEKKKGCLTIVCPRHRYYSPKHCEESKRRSTVYPIRGVDKVCPFHFQVFFNSKQSRWYIPRRQGGKITHVGHFILGPDQVLQTKEELSNLLDYMGAYNAMLPNYWECTKNIQTGEQLKILSDALSQAHKDIMAASGDVASTGMVSLPTESDERTAQKRKTPYKSGEEASAQVLASKFQRK</sequence>
<evidence type="ECO:0000256" key="1">
    <source>
        <dbReference type="SAM" id="MobiDB-lite"/>
    </source>
</evidence>
<organism evidence="2 3">
    <name type="scientific">Seminavis robusta</name>
    <dbReference type="NCBI Taxonomy" id="568900"/>
    <lineage>
        <taxon>Eukaryota</taxon>
        <taxon>Sar</taxon>
        <taxon>Stramenopiles</taxon>
        <taxon>Ochrophyta</taxon>
        <taxon>Bacillariophyta</taxon>
        <taxon>Bacillariophyceae</taxon>
        <taxon>Bacillariophycidae</taxon>
        <taxon>Naviculales</taxon>
        <taxon>Naviculaceae</taxon>
        <taxon>Seminavis</taxon>
    </lineage>
</organism>
<dbReference type="EMBL" id="CAICTM010000901">
    <property type="protein sequence ID" value="CAB9518062.1"/>
    <property type="molecule type" value="Genomic_DNA"/>
</dbReference>
<gene>
    <name evidence="2" type="ORF">SEMRO_903_G218260.1</name>
</gene>
<protein>
    <submittedName>
        <fullName evidence="2">Uncharacterized protein</fullName>
    </submittedName>
</protein>
<reference evidence="2" key="1">
    <citation type="submission" date="2020-06" db="EMBL/GenBank/DDBJ databases">
        <authorList>
            <consortium name="Plant Systems Biology data submission"/>
        </authorList>
    </citation>
    <scope>NUCLEOTIDE SEQUENCE</scope>
    <source>
        <strain evidence="2">D6</strain>
    </source>
</reference>
<accession>A0A9N8EAX5</accession>
<proteinExistence type="predicted"/>
<feature type="region of interest" description="Disordered" evidence="1">
    <location>
        <begin position="1"/>
        <end position="24"/>
    </location>
</feature>
<comment type="caution">
    <text evidence="2">The sequence shown here is derived from an EMBL/GenBank/DDBJ whole genome shotgun (WGS) entry which is preliminary data.</text>
</comment>
<feature type="region of interest" description="Disordered" evidence="1">
    <location>
        <begin position="249"/>
        <end position="287"/>
    </location>
</feature>
<dbReference type="AlphaFoldDB" id="A0A9N8EAX5"/>
<evidence type="ECO:0000313" key="2">
    <source>
        <dbReference type="EMBL" id="CAB9518062.1"/>
    </source>
</evidence>